<gene>
    <name evidence="2" type="ORF">B9R14_06235</name>
    <name evidence="1" type="ORF">HVS_12650</name>
</gene>
<keyword evidence="3" id="KW-1185">Reference proteome</keyword>
<dbReference type="Proteomes" id="UP000239720">
    <property type="component" value="Unassembled WGS sequence"/>
</dbReference>
<dbReference type="KEGG" id="hsc:HVS_12650"/>
<organism evidence="1 3">
    <name type="scientific">Acetivibrio saccincola</name>
    <dbReference type="NCBI Taxonomy" id="1677857"/>
    <lineage>
        <taxon>Bacteria</taxon>
        <taxon>Bacillati</taxon>
        <taxon>Bacillota</taxon>
        <taxon>Clostridia</taxon>
        <taxon>Eubacteriales</taxon>
        <taxon>Oscillospiraceae</taxon>
        <taxon>Acetivibrio</taxon>
    </lineage>
</organism>
<protein>
    <submittedName>
        <fullName evidence="1">Uncharacterized protein</fullName>
    </submittedName>
</protein>
<dbReference type="EMBL" id="CP025197">
    <property type="protein sequence ID" value="AUG58403.1"/>
    <property type="molecule type" value="Genomic_DNA"/>
</dbReference>
<accession>A0A2K9EK80</accession>
<evidence type="ECO:0000313" key="4">
    <source>
        <dbReference type="Proteomes" id="UP000239720"/>
    </source>
</evidence>
<sequence length="122" mass="13508">MVKKLLPSLTVFALYVAFILGSTTLADKLETGNHELKSSNDVAEDKETVEKIAESVIEEIAENNVVNESTELSLLVLDSNVRVFCFSSTKENSLEIIELCPTPSGKYEIRVKDAKVMNNTKK</sequence>
<reference evidence="1 3" key="1">
    <citation type="submission" date="2017-12" db="EMBL/GenBank/DDBJ databases">
        <title>Complete genome sequence of Herbivorax saccincola GGR1, a novel Cellulosome-producing hydrolytic bacterium in a thermophilic biogas plant, established by Illumina and Nanopore MinION sequencing.</title>
        <authorList>
            <person name="Pechtl A."/>
            <person name="Ruckert C."/>
            <person name="Koeck D.E."/>
            <person name="Maus I."/>
            <person name="Winkler A."/>
            <person name="Kalinowski J."/>
            <person name="Puhler A."/>
            <person name="Schwarz W.W."/>
            <person name="Zverlov V.V."/>
            <person name="Schluter A."/>
            <person name="Liebl W."/>
        </authorList>
    </citation>
    <scope>NUCLEOTIDE SEQUENCE [LARGE SCALE GENOMIC DNA]</scope>
    <source>
        <strain evidence="1">GGR1</strain>
        <strain evidence="3">SR1</strain>
    </source>
</reference>
<dbReference type="RefSeq" id="WP_101302861.1">
    <property type="nucleotide sequence ID" value="NZ_CP025197.1"/>
</dbReference>
<dbReference type="Proteomes" id="UP000233534">
    <property type="component" value="Chromosome"/>
</dbReference>
<name>A0A2K9EK80_9FIRM</name>
<reference evidence="2 4" key="2">
    <citation type="journal article" date="2018" name="Syst. Appl. Microbiol.">
        <title>Characterization and high-quality draft genome sequence of Herbivorax saccincola A7, an anaerobic, alkaliphilic, thermophilic, cellulolytic, and xylanolytic bacterium.</title>
        <authorList>
            <person name="Aikawa S."/>
            <person name="Baramee S."/>
            <person name="Sermsathanaswadi J."/>
            <person name="Thianheng P."/>
            <person name="Tachaapaikoon C."/>
            <person name="Shikata A."/>
            <person name="Waeonukul R."/>
            <person name="Pason P."/>
            <person name="Ratanakhanokchai K."/>
            <person name="Kosugi A."/>
        </authorList>
    </citation>
    <scope>NUCLEOTIDE SEQUENCE [LARGE SCALE GENOMIC DNA]</scope>
    <source>
        <strain evidence="2 4">A7</strain>
    </source>
</reference>
<evidence type="ECO:0000313" key="2">
    <source>
        <dbReference type="EMBL" id="PQQ66386.1"/>
    </source>
</evidence>
<dbReference type="AlphaFoldDB" id="A0A2K9EK80"/>
<proteinExistence type="predicted"/>
<dbReference type="EMBL" id="NEMB01000003">
    <property type="protein sequence ID" value="PQQ66386.1"/>
    <property type="molecule type" value="Genomic_DNA"/>
</dbReference>
<evidence type="ECO:0000313" key="1">
    <source>
        <dbReference type="EMBL" id="AUG58403.1"/>
    </source>
</evidence>
<evidence type="ECO:0000313" key="3">
    <source>
        <dbReference type="Proteomes" id="UP000233534"/>
    </source>
</evidence>